<evidence type="ECO:0000256" key="4">
    <source>
        <dbReference type="SAM" id="SignalP"/>
    </source>
</evidence>
<dbReference type="OrthoDB" id="8023798at2759"/>
<dbReference type="SMART" id="SM00369">
    <property type="entry name" value="LRR_TYP"/>
    <property type="match status" value="10"/>
</dbReference>
<feature type="chain" id="PRO_5027937214" evidence="4">
    <location>
        <begin position="22"/>
        <end position="489"/>
    </location>
</feature>
<proteinExistence type="predicted"/>
<dbReference type="InterPro" id="IPR003591">
    <property type="entry name" value="Leu-rich_rpt_typical-subtyp"/>
</dbReference>
<dbReference type="Proteomes" id="UP000515204">
    <property type="component" value="Unplaced"/>
</dbReference>
<evidence type="ECO:0000256" key="1">
    <source>
        <dbReference type="ARBA" id="ARBA00022614"/>
    </source>
</evidence>
<accession>A0A6P3WYU5</accession>
<evidence type="ECO:0000313" key="5">
    <source>
        <dbReference type="Proteomes" id="UP000515204"/>
    </source>
</evidence>
<dbReference type="InterPro" id="IPR001611">
    <property type="entry name" value="Leu-rich_rpt"/>
</dbReference>
<evidence type="ECO:0000256" key="3">
    <source>
        <dbReference type="ARBA" id="ARBA00022737"/>
    </source>
</evidence>
<evidence type="ECO:0000256" key="2">
    <source>
        <dbReference type="ARBA" id="ARBA00022729"/>
    </source>
</evidence>
<dbReference type="Pfam" id="PF13855">
    <property type="entry name" value="LRR_8"/>
    <property type="match status" value="3"/>
</dbReference>
<keyword evidence="2 4" id="KW-0732">Signal</keyword>
<feature type="signal peptide" evidence="4">
    <location>
        <begin position="1"/>
        <end position="21"/>
    </location>
</feature>
<keyword evidence="5" id="KW-1185">Reference proteome</keyword>
<dbReference type="InterPro" id="IPR050328">
    <property type="entry name" value="Dev_Immune_Receptor"/>
</dbReference>
<organism evidence="5 6">
    <name type="scientific">Dinoponera quadriceps</name>
    <name type="common">South American ant</name>
    <dbReference type="NCBI Taxonomy" id="609295"/>
    <lineage>
        <taxon>Eukaryota</taxon>
        <taxon>Metazoa</taxon>
        <taxon>Ecdysozoa</taxon>
        <taxon>Arthropoda</taxon>
        <taxon>Hexapoda</taxon>
        <taxon>Insecta</taxon>
        <taxon>Pterygota</taxon>
        <taxon>Neoptera</taxon>
        <taxon>Endopterygota</taxon>
        <taxon>Hymenoptera</taxon>
        <taxon>Apocrita</taxon>
        <taxon>Aculeata</taxon>
        <taxon>Formicoidea</taxon>
        <taxon>Formicidae</taxon>
        <taxon>Ponerinae</taxon>
        <taxon>Ponerini</taxon>
        <taxon>Dinoponera</taxon>
    </lineage>
</organism>
<dbReference type="AlphaFoldDB" id="A0A6P3WYU5"/>
<protein>
    <submittedName>
        <fullName evidence="6">Decorin-like</fullName>
    </submittedName>
</protein>
<dbReference type="KEGG" id="dqu:106742409"/>
<name>A0A6P3WYU5_DINQU</name>
<evidence type="ECO:0000313" key="6">
    <source>
        <dbReference type="RefSeq" id="XP_014470809.1"/>
    </source>
</evidence>
<dbReference type="RefSeq" id="XP_014470809.1">
    <property type="nucleotide sequence ID" value="XM_014615323.1"/>
</dbReference>
<gene>
    <name evidence="6" type="primary">LOC106742409</name>
</gene>
<dbReference type="SUPFAM" id="SSF52058">
    <property type="entry name" value="L domain-like"/>
    <property type="match status" value="1"/>
</dbReference>
<dbReference type="Gene3D" id="3.80.10.10">
    <property type="entry name" value="Ribonuclease Inhibitor"/>
    <property type="match status" value="4"/>
</dbReference>
<dbReference type="InterPro" id="IPR032675">
    <property type="entry name" value="LRR_dom_sf"/>
</dbReference>
<reference evidence="6" key="1">
    <citation type="submission" date="2025-08" db="UniProtKB">
        <authorList>
            <consortium name="RefSeq"/>
        </authorList>
    </citation>
    <scope>IDENTIFICATION</scope>
</reference>
<keyword evidence="3" id="KW-0677">Repeat</keyword>
<dbReference type="GO" id="GO:0005615">
    <property type="term" value="C:extracellular space"/>
    <property type="evidence" value="ECO:0007669"/>
    <property type="project" value="TreeGrafter"/>
</dbReference>
<keyword evidence="1" id="KW-0433">Leucine-rich repeat</keyword>
<dbReference type="PRINTS" id="PR00019">
    <property type="entry name" value="LEURICHRPT"/>
</dbReference>
<dbReference type="GO" id="GO:0031012">
    <property type="term" value="C:extracellular matrix"/>
    <property type="evidence" value="ECO:0007669"/>
    <property type="project" value="TreeGrafter"/>
</dbReference>
<sequence length="489" mass="56129">MEIGRTFTVFIILITVCLVKTRERNYIIPNPTAKTHFKEQSLNTVSFKSAKIIETSTISSPGPISTPRPQLYDIILRFSEVGLRKIGPDFIISQKIISLSLDNNEISNISPLAFRSMRNLRYLNLSGNKIPTERLLSLEGVTELQTLIINNNNPINPIKIEKHSNYSAVECVFEKLEYLHLCNSQLKNFKIHHQMMPLLTHLYLSNNSIESADIIFNNIPATLRTLYLDNNLIDQVEQNKLRNLLELVMNNNYITEVCFDKCQKKSIPLRGANKLKKLSLSKNQISKVLVDAFTDTEKLEYLDLSGNNITEIINGTFNNPVWIKILSLADNKFITIPNICPLKYLTSLDLSGNRINAVHANNFCNFAYLERLYLANNSITTIGHQAFSNFRSLKNLDLSGNQLSQFPPQWANVWRLEELHLERNKFEELSDVTLGTMKKLKNVYLDENPMIHFKAESFKSLSANFTVHLKNILIEKTYEDNYDDSNDYD</sequence>
<dbReference type="PANTHER" id="PTHR24373">
    <property type="entry name" value="SLIT RELATED LEUCINE-RICH REPEAT NEURONAL PROTEIN"/>
    <property type="match status" value="1"/>
</dbReference>
<dbReference type="GeneID" id="106742409"/>
<dbReference type="PANTHER" id="PTHR24373:SF261">
    <property type="entry name" value="VASORIN"/>
    <property type="match status" value="1"/>
</dbReference>
<dbReference type="PROSITE" id="PS51450">
    <property type="entry name" value="LRR"/>
    <property type="match status" value="4"/>
</dbReference>